<dbReference type="EMBL" id="PNHQ01000004">
    <property type="protein sequence ID" value="PMC80220.1"/>
    <property type="molecule type" value="Genomic_DNA"/>
</dbReference>
<evidence type="ECO:0000259" key="1">
    <source>
        <dbReference type="Pfam" id="PF00535"/>
    </source>
</evidence>
<evidence type="ECO:0000313" key="3">
    <source>
        <dbReference type="Proteomes" id="UP000235701"/>
    </source>
</evidence>
<comment type="caution">
    <text evidence="2">The sequence shown here is derived from an EMBL/GenBank/DDBJ whole genome shotgun (WGS) entry which is preliminary data.</text>
</comment>
<dbReference type="Pfam" id="PF00535">
    <property type="entry name" value="Glycos_transf_2"/>
    <property type="match status" value="1"/>
</dbReference>
<dbReference type="AlphaFoldDB" id="A0A2N6UF88"/>
<dbReference type="RefSeq" id="WP_102198889.1">
    <property type="nucleotide sequence ID" value="NZ_PNHQ01000004.1"/>
</dbReference>
<dbReference type="InterPro" id="IPR029044">
    <property type="entry name" value="Nucleotide-diphossugar_trans"/>
</dbReference>
<sequence length="300" mass="34875">MDNNELVSVIIPTYGRPDTLMAAVQSVLNSTYKNIEVIVVDDNDPDTDSRKQTSELMGAVKDSRVHYFQHTQNINASAARNTGFQHSTGQYICYLDDDDQFRADKIEKQIKFLQDTLNFDAVYCGWNKDNVDIYPEYAGSLAKELLLMDYTPMTSSIMFKRQAIKHLNGFDESFKRHQDYEIMLRFFEHHTIGYVSEILLDSGKNQGENRMYGKRLDELKAFYFKTFESKIAELDAASPGLKDDIYSKHYASTFWNHINHKNYKLGLNVLATNLKERPIKFTRDAFKFLIKHIKKIIKEK</sequence>
<dbReference type="GO" id="GO:0016758">
    <property type="term" value="F:hexosyltransferase activity"/>
    <property type="evidence" value="ECO:0007669"/>
    <property type="project" value="UniProtKB-ARBA"/>
</dbReference>
<reference evidence="2 3" key="1">
    <citation type="submission" date="2017-09" db="EMBL/GenBank/DDBJ databases">
        <title>Bacterial strain isolated from the female urinary microbiota.</title>
        <authorList>
            <person name="Thomas-White K."/>
            <person name="Kumar N."/>
            <person name="Forster S."/>
            <person name="Putonti C."/>
            <person name="Lawley T."/>
            <person name="Wolfe A.J."/>
        </authorList>
    </citation>
    <scope>NUCLEOTIDE SEQUENCE [LARGE SCALE GENOMIC DNA]</scope>
    <source>
        <strain evidence="2 3">UMB0240</strain>
    </source>
</reference>
<gene>
    <name evidence="2" type="ORF">CJ191_02420</name>
</gene>
<dbReference type="CDD" id="cd00761">
    <property type="entry name" value="Glyco_tranf_GTA_type"/>
    <property type="match status" value="1"/>
</dbReference>
<name>A0A2N6UF88_9LACT</name>
<keyword evidence="3" id="KW-1185">Reference proteome</keyword>
<keyword evidence="2" id="KW-0808">Transferase</keyword>
<feature type="domain" description="Glycosyltransferase 2-like" evidence="1">
    <location>
        <begin position="8"/>
        <end position="142"/>
    </location>
</feature>
<dbReference type="SUPFAM" id="SSF53448">
    <property type="entry name" value="Nucleotide-diphospho-sugar transferases"/>
    <property type="match status" value="1"/>
</dbReference>
<dbReference type="Proteomes" id="UP000235701">
    <property type="component" value="Unassembled WGS sequence"/>
</dbReference>
<accession>A0A2N6UF88</accession>
<dbReference type="OrthoDB" id="8773442at2"/>
<dbReference type="InterPro" id="IPR001173">
    <property type="entry name" value="Glyco_trans_2-like"/>
</dbReference>
<dbReference type="PANTHER" id="PTHR22916">
    <property type="entry name" value="GLYCOSYLTRANSFERASE"/>
    <property type="match status" value="1"/>
</dbReference>
<organism evidence="2 3">
    <name type="scientific">Aerococcus viridans</name>
    <dbReference type="NCBI Taxonomy" id="1377"/>
    <lineage>
        <taxon>Bacteria</taxon>
        <taxon>Bacillati</taxon>
        <taxon>Bacillota</taxon>
        <taxon>Bacilli</taxon>
        <taxon>Lactobacillales</taxon>
        <taxon>Aerococcaceae</taxon>
        <taxon>Aerococcus</taxon>
    </lineage>
</organism>
<proteinExistence type="predicted"/>
<protein>
    <submittedName>
        <fullName evidence="2">Glycosyltransferase family 2 protein</fullName>
    </submittedName>
</protein>
<dbReference type="PANTHER" id="PTHR22916:SF3">
    <property type="entry name" value="UDP-GLCNAC:BETAGAL BETA-1,3-N-ACETYLGLUCOSAMINYLTRANSFERASE-LIKE PROTEIN 1"/>
    <property type="match status" value="1"/>
</dbReference>
<evidence type="ECO:0000313" key="2">
    <source>
        <dbReference type="EMBL" id="PMC80220.1"/>
    </source>
</evidence>
<dbReference type="Gene3D" id="3.90.550.10">
    <property type="entry name" value="Spore Coat Polysaccharide Biosynthesis Protein SpsA, Chain A"/>
    <property type="match status" value="1"/>
</dbReference>